<dbReference type="EC" id="2.4.1.18" evidence="10"/>
<dbReference type="InterPro" id="IPR013783">
    <property type="entry name" value="Ig-like_fold"/>
</dbReference>
<dbReference type="InterPro" id="IPR006407">
    <property type="entry name" value="GlgB"/>
</dbReference>
<dbReference type="NCBIfam" id="NF003811">
    <property type="entry name" value="PRK05402.1"/>
    <property type="match status" value="1"/>
</dbReference>
<dbReference type="InterPro" id="IPR044143">
    <property type="entry name" value="GlgB_N_E_set_prok"/>
</dbReference>
<evidence type="ECO:0000313" key="14">
    <source>
        <dbReference type="Proteomes" id="UP000700732"/>
    </source>
</evidence>
<dbReference type="InterPro" id="IPR037439">
    <property type="entry name" value="Branching_enzy"/>
</dbReference>
<dbReference type="Gene3D" id="2.60.40.10">
    <property type="entry name" value="Immunoglobulins"/>
    <property type="match status" value="1"/>
</dbReference>
<dbReference type="PANTHER" id="PTHR43651">
    <property type="entry name" value="1,4-ALPHA-GLUCAN-BRANCHING ENZYME"/>
    <property type="match status" value="1"/>
</dbReference>
<evidence type="ECO:0000256" key="10">
    <source>
        <dbReference type="HAMAP-Rule" id="MF_00685"/>
    </source>
</evidence>
<keyword evidence="7 10" id="KW-0808">Transferase</keyword>
<dbReference type="EMBL" id="VFIA01000031">
    <property type="protein sequence ID" value="MBC3793776.1"/>
    <property type="molecule type" value="Genomic_DNA"/>
</dbReference>
<dbReference type="Pfam" id="PF02922">
    <property type="entry name" value="CBM_48"/>
    <property type="match status" value="1"/>
</dbReference>
<dbReference type="PIRSF" id="PIRSF000463">
    <property type="entry name" value="GlgB"/>
    <property type="match status" value="1"/>
</dbReference>
<keyword evidence="9 10" id="KW-0119">Carbohydrate metabolism</keyword>
<evidence type="ECO:0000256" key="3">
    <source>
        <dbReference type="ARBA" id="ARBA00004964"/>
    </source>
</evidence>
<feature type="active site" description="Nucleophile" evidence="10">
    <location>
        <position position="350"/>
    </location>
</feature>
<feature type="domain" description="Glycosyl hydrolase family 13 catalytic" evidence="12">
    <location>
        <begin position="191"/>
        <end position="570"/>
    </location>
</feature>
<evidence type="ECO:0000256" key="2">
    <source>
        <dbReference type="ARBA" id="ARBA00002953"/>
    </source>
</evidence>
<keyword evidence="6 10" id="KW-0328">Glycosyltransferase</keyword>
<dbReference type="InterPro" id="IPR004193">
    <property type="entry name" value="Glyco_hydro_13_N"/>
</dbReference>
<organism evidence="13 14">
    <name type="scientific">Spirosoma utsteinense</name>
    <dbReference type="NCBI Taxonomy" id="2585773"/>
    <lineage>
        <taxon>Bacteria</taxon>
        <taxon>Pseudomonadati</taxon>
        <taxon>Bacteroidota</taxon>
        <taxon>Cytophagia</taxon>
        <taxon>Cytophagales</taxon>
        <taxon>Cytophagaceae</taxon>
        <taxon>Spirosoma</taxon>
    </lineage>
</organism>
<keyword evidence="8 10" id="KW-0320">Glycogen biosynthesis</keyword>
<reference evidence="13 14" key="1">
    <citation type="submission" date="2019-06" db="EMBL/GenBank/DDBJ databases">
        <title>Spirosoma utsteinense sp. nov. isolated from Antarctic ice-free soils.</title>
        <authorList>
            <person name="Tahon G."/>
        </authorList>
    </citation>
    <scope>NUCLEOTIDE SEQUENCE [LARGE SCALE GENOMIC DNA]</scope>
    <source>
        <strain evidence="13 14">LMG 31447</strain>
    </source>
</reference>
<protein>
    <recommendedName>
        <fullName evidence="10">1,4-alpha-glucan branching enzyme GlgB</fullName>
        <ecNumber evidence="10">2.4.1.18</ecNumber>
    </recommendedName>
    <alternativeName>
        <fullName evidence="10">1,4-alpha-D-glucan:1,4-alpha-D-glucan 6-glucosyl-transferase</fullName>
    </alternativeName>
    <alternativeName>
        <fullName evidence="10">Alpha-(1-&gt;4)-glucan branching enzyme</fullName>
    </alternativeName>
    <alternativeName>
        <fullName evidence="10">Glycogen branching enzyme</fullName>
        <shortName evidence="10">BE</shortName>
    </alternativeName>
</protein>
<proteinExistence type="inferred from homology"/>
<keyword evidence="14" id="KW-1185">Reference proteome</keyword>
<gene>
    <name evidence="10" type="primary">glgB</name>
    <name evidence="13" type="ORF">FH603_4298</name>
</gene>
<dbReference type="Pfam" id="PF02806">
    <property type="entry name" value="Alpha-amylase_C"/>
    <property type="match status" value="1"/>
</dbReference>
<dbReference type="SUPFAM" id="SSF81296">
    <property type="entry name" value="E set domains"/>
    <property type="match status" value="1"/>
</dbReference>
<dbReference type="Proteomes" id="UP000700732">
    <property type="component" value="Unassembled WGS sequence"/>
</dbReference>
<evidence type="ECO:0000256" key="1">
    <source>
        <dbReference type="ARBA" id="ARBA00000826"/>
    </source>
</evidence>
<evidence type="ECO:0000256" key="7">
    <source>
        <dbReference type="ARBA" id="ARBA00022679"/>
    </source>
</evidence>
<dbReference type="SMART" id="SM00642">
    <property type="entry name" value="Aamy"/>
    <property type="match status" value="1"/>
</dbReference>
<dbReference type="SUPFAM" id="SSF51011">
    <property type="entry name" value="Glycosyl hydrolase domain"/>
    <property type="match status" value="1"/>
</dbReference>
<dbReference type="Gene3D" id="2.60.40.1180">
    <property type="entry name" value="Golgi alpha-mannosidase II"/>
    <property type="match status" value="1"/>
</dbReference>
<dbReference type="InterPro" id="IPR013780">
    <property type="entry name" value="Glyco_hydro_b"/>
</dbReference>
<evidence type="ECO:0000256" key="11">
    <source>
        <dbReference type="SAM" id="MobiDB-lite"/>
    </source>
</evidence>
<accession>A0ABR6WB52</accession>
<feature type="active site" description="Proton donor" evidence="10">
    <location>
        <position position="403"/>
    </location>
</feature>
<dbReference type="NCBIfam" id="NF008967">
    <property type="entry name" value="PRK12313.1"/>
    <property type="match status" value="1"/>
</dbReference>
<dbReference type="Gene3D" id="3.20.20.80">
    <property type="entry name" value="Glycosidases"/>
    <property type="match status" value="1"/>
</dbReference>
<feature type="region of interest" description="Disordered" evidence="11">
    <location>
        <begin position="1"/>
        <end position="34"/>
    </location>
</feature>
<evidence type="ECO:0000259" key="12">
    <source>
        <dbReference type="SMART" id="SM00642"/>
    </source>
</evidence>
<comment type="pathway">
    <text evidence="3 10">Glycan biosynthesis; glycogen biosynthesis.</text>
</comment>
<dbReference type="InterPro" id="IPR014756">
    <property type="entry name" value="Ig_E-set"/>
</dbReference>
<keyword evidence="5 10" id="KW-0321">Glycogen metabolism</keyword>
<dbReference type="RefSeq" id="WP_186739626.1">
    <property type="nucleotide sequence ID" value="NZ_VFIA01000031.1"/>
</dbReference>
<comment type="similarity">
    <text evidence="4 10">Belongs to the glycosyl hydrolase 13 family. GlgB subfamily.</text>
</comment>
<dbReference type="Pfam" id="PF00128">
    <property type="entry name" value="Alpha-amylase"/>
    <property type="match status" value="2"/>
</dbReference>
<dbReference type="InterPro" id="IPR006048">
    <property type="entry name" value="A-amylase/branching_C"/>
</dbReference>
<dbReference type="SUPFAM" id="SSF51445">
    <property type="entry name" value="(Trans)glycosidases"/>
    <property type="match status" value="1"/>
</dbReference>
<dbReference type="HAMAP" id="MF_00685">
    <property type="entry name" value="GlgB"/>
    <property type="match status" value="1"/>
</dbReference>
<sequence length="671" mass="76557">MAKRKTTPLPAEIEPVVQPSVTGQPRTTPEVDPATQQANPIYSRFSDFDVHLFRAGKHQKLYEKFGSHVVEHNGVIGTYFAVWAPSARYVAVIGNFNGWDKGSAPMSVRWDSSGIWETFIPHIGRGETYKYFIVHEGGREVEKGDPYAHSWEVPPKTASLIWDTYHEWQDQDWMANRKAKNALNAPFSAYEMHLSSWRRDPGNPERELSYGEIADALVPYIQDMGFTHVEFMPVMQYPYAPSWGYQITGYYAPSSRFGTPQEFMQLIERLHQAGVGVILDWVPSHFPGDAHGLYEFDGSHLYEHPDPRRGYHPDWKSYIFNYGRPEVRSFLISNAMFWLDRCHVDGLRVDAVASMLYLDYSRNAGEWEPNALGGRENLEAVSLFKEINEAIYAQFPDTQVIAEESTSFPGVSRPVYVGGLGFGMKWMMGWMNDTLRYFERDPAFRKFHQDNLTFSTVYAYTENFMLPLSHDEVVYGKKSLVEKMPGDEWQRFANLRLLFSYMFTHSGTKLLFMGGEFGQTSEWKFDDSLDWHLLQHAPHKGTAACVKSLNHLYRTEPAMYERTFTADGFEWIDTADRENSIVSYARKGNDPNDTLLIVLNMTPIPRSNYRIGVPSAGSYCEIFNSDATEFYGSGVMNGTPIESEQTAWQGRPQSIQLNIPPLGAVVLKVGA</sequence>
<evidence type="ECO:0000313" key="13">
    <source>
        <dbReference type="EMBL" id="MBC3793776.1"/>
    </source>
</evidence>
<dbReference type="CDD" id="cd02855">
    <property type="entry name" value="E_set_GBE_prok_N"/>
    <property type="match status" value="1"/>
</dbReference>
<comment type="function">
    <text evidence="2 10">Catalyzes the formation of the alpha-1,6-glucosidic linkages in glycogen by scission of a 1,4-alpha-linked oligosaccharide from growing alpha-1,4-glucan chains and the subsequent attachment of the oligosaccharide to the alpha-1,6 position.</text>
</comment>
<comment type="catalytic activity">
    <reaction evidence="1 10">
        <text>Transfers a segment of a (1-&gt;4)-alpha-D-glucan chain to a primary hydroxy group in a similar glucan chain.</text>
        <dbReference type="EC" id="2.4.1.18"/>
    </reaction>
</comment>
<evidence type="ECO:0000256" key="5">
    <source>
        <dbReference type="ARBA" id="ARBA00022600"/>
    </source>
</evidence>
<dbReference type="PANTHER" id="PTHR43651:SF3">
    <property type="entry name" value="1,4-ALPHA-GLUCAN-BRANCHING ENZYME"/>
    <property type="match status" value="1"/>
</dbReference>
<comment type="caution">
    <text evidence="13">The sequence shown here is derived from an EMBL/GenBank/DDBJ whole genome shotgun (WGS) entry which is preliminary data.</text>
</comment>
<evidence type="ECO:0000256" key="9">
    <source>
        <dbReference type="ARBA" id="ARBA00023277"/>
    </source>
</evidence>
<evidence type="ECO:0000256" key="6">
    <source>
        <dbReference type="ARBA" id="ARBA00022676"/>
    </source>
</evidence>
<dbReference type="NCBIfam" id="TIGR01515">
    <property type="entry name" value="branching_enzym"/>
    <property type="match status" value="1"/>
</dbReference>
<name>A0ABR6WB52_9BACT</name>
<evidence type="ECO:0000256" key="4">
    <source>
        <dbReference type="ARBA" id="ARBA00009000"/>
    </source>
</evidence>
<dbReference type="InterPro" id="IPR006047">
    <property type="entry name" value="GH13_cat_dom"/>
</dbReference>
<dbReference type="InterPro" id="IPR017853">
    <property type="entry name" value="GH"/>
</dbReference>
<evidence type="ECO:0000256" key="8">
    <source>
        <dbReference type="ARBA" id="ARBA00023056"/>
    </source>
</evidence>
<dbReference type="CDD" id="cd11322">
    <property type="entry name" value="AmyAc_Glg_BE"/>
    <property type="match status" value="1"/>
</dbReference>
<comment type="subunit">
    <text evidence="10">Monomer.</text>
</comment>